<dbReference type="InterPro" id="IPR000119">
    <property type="entry name" value="Hist_DNA-bd"/>
</dbReference>
<dbReference type="CDD" id="cd13836">
    <property type="entry name" value="IHF_B"/>
    <property type="match status" value="1"/>
</dbReference>
<name>A0A101I3A0_UNCT6</name>
<dbReference type="SMART" id="SM00411">
    <property type="entry name" value="BHL"/>
    <property type="match status" value="1"/>
</dbReference>
<dbReference type="GO" id="GO:0030527">
    <property type="term" value="F:structural constituent of chromatin"/>
    <property type="evidence" value="ECO:0007669"/>
    <property type="project" value="InterPro"/>
</dbReference>
<dbReference type="GO" id="GO:0003677">
    <property type="term" value="F:DNA binding"/>
    <property type="evidence" value="ECO:0007669"/>
    <property type="project" value="UniProtKB-KW"/>
</dbReference>
<dbReference type="EMBL" id="LGGX01000002">
    <property type="protein sequence ID" value="KUK87848.1"/>
    <property type="molecule type" value="Genomic_DNA"/>
</dbReference>
<dbReference type="Gene3D" id="4.10.520.10">
    <property type="entry name" value="IHF-like DNA-binding proteins"/>
    <property type="match status" value="1"/>
</dbReference>
<protein>
    <submittedName>
        <fullName evidence="4">DNA-binding protein HU (DNA-binding protein II) (TL29)</fullName>
    </submittedName>
</protein>
<dbReference type="PANTHER" id="PTHR33175">
    <property type="entry name" value="DNA-BINDING PROTEIN HU"/>
    <property type="match status" value="1"/>
</dbReference>
<evidence type="ECO:0000256" key="2">
    <source>
        <dbReference type="ARBA" id="ARBA00023125"/>
    </source>
</evidence>
<dbReference type="SUPFAM" id="SSF47729">
    <property type="entry name" value="IHF-like DNA-binding proteins"/>
    <property type="match status" value="1"/>
</dbReference>
<proteinExistence type="inferred from homology"/>
<comment type="similarity">
    <text evidence="3">Belongs to the bacterial histone-like protein family.</text>
</comment>
<accession>A0A101I3A0</accession>
<comment type="caution">
    <text evidence="4">The sequence shown here is derived from an EMBL/GenBank/DDBJ whole genome shotgun (WGS) entry which is preliminary data.</text>
</comment>
<keyword evidence="2 4" id="KW-0238">DNA-binding</keyword>
<evidence type="ECO:0000256" key="1">
    <source>
        <dbReference type="ARBA" id="ARBA00023067"/>
    </source>
</evidence>
<dbReference type="GO" id="GO:0030261">
    <property type="term" value="P:chromosome condensation"/>
    <property type="evidence" value="ECO:0007669"/>
    <property type="project" value="UniProtKB-KW"/>
</dbReference>
<dbReference type="GO" id="GO:0005829">
    <property type="term" value="C:cytosol"/>
    <property type="evidence" value="ECO:0007669"/>
    <property type="project" value="TreeGrafter"/>
</dbReference>
<gene>
    <name evidence="4" type="ORF">XE03_0367</name>
</gene>
<evidence type="ECO:0000313" key="4">
    <source>
        <dbReference type="EMBL" id="KUK87848.1"/>
    </source>
</evidence>
<dbReference type="AlphaFoldDB" id="A0A101I3A0"/>
<evidence type="ECO:0000313" key="5">
    <source>
        <dbReference type="Proteomes" id="UP000053467"/>
    </source>
</evidence>
<dbReference type="Pfam" id="PF00216">
    <property type="entry name" value="Bac_DNA_binding"/>
    <property type="match status" value="1"/>
</dbReference>
<keyword evidence="1" id="KW-0226">DNA condensation</keyword>
<dbReference type="PRINTS" id="PR01727">
    <property type="entry name" value="DNABINDINGHU"/>
</dbReference>
<sequence length="102" mass="11913">MAEEKEKAKTKTKADVIDQIAERTGVMRRDVEICFETLIDLITETLVNRDRIEIRGLGVFKTKKRRERIARHPKTGAKVHVPERYVPAFKPSKILKEKVEKR</sequence>
<reference evidence="5" key="1">
    <citation type="journal article" date="2015" name="MBio">
        <title>Genome-Resolved Metagenomic Analysis Reveals Roles for Candidate Phyla and Other Microbial Community Members in Biogeochemical Transformations in Oil Reservoirs.</title>
        <authorList>
            <person name="Hu P."/>
            <person name="Tom L."/>
            <person name="Singh A."/>
            <person name="Thomas B.C."/>
            <person name="Baker B.J."/>
            <person name="Piceno Y.M."/>
            <person name="Andersen G.L."/>
            <person name="Banfield J.F."/>
        </authorList>
    </citation>
    <scope>NUCLEOTIDE SEQUENCE [LARGE SCALE GENOMIC DNA]</scope>
</reference>
<dbReference type="PANTHER" id="PTHR33175:SF3">
    <property type="entry name" value="DNA-BINDING PROTEIN HU-BETA"/>
    <property type="match status" value="1"/>
</dbReference>
<dbReference type="Proteomes" id="UP000053467">
    <property type="component" value="Unassembled WGS sequence"/>
</dbReference>
<organism evidence="4 5">
    <name type="scientific">candidate division TA06 bacterium 34_109</name>
    <dbReference type="NCBI Taxonomy" id="1635277"/>
    <lineage>
        <taxon>Bacteria</taxon>
        <taxon>Bacteria division TA06</taxon>
    </lineage>
</organism>
<dbReference type="InterPro" id="IPR010992">
    <property type="entry name" value="IHF-like_DNA-bd_dom_sf"/>
</dbReference>
<evidence type="ECO:0000256" key="3">
    <source>
        <dbReference type="RuleBase" id="RU003939"/>
    </source>
</evidence>